<gene>
    <name evidence="1" type="ORF">CS063_09710</name>
</gene>
<organism evidence="1 2">
    <name type="scientific">Sporanaerobium hydrogeniformans</name>
    <dbReference type="NCBI Taxonomy" id="3072179"/>
    <lineage>
        <taxon>Bacteria</taxon>
        <taxon>Bacillati</taxon>
        <taxon>Bacillota</taxon>
        <taxon>Clostridia</taxon>
        <taxon>Lachnospirales</taxon>
        <taxon>Lachnospiraceae</taxon>
        <taxon>Sporanaerobium</taxon>
    </lineage>
</organism>
<dbReference type="Proteomes" id="UP000224460">
    <property type="component" value="Unassembled WGS sequence"/>
</dbReference>
<name>A0AC61DBA4_9FIRM</name>
<comment type="caution">
    <text evidence="1">The sequence shown here is derived from an EMBL/GenBank/DDBJ whole genome shotgun (WGS) entry which is preliminary data.</text>
</comment>
<sequence length="121" mass="13134">MMQREITCIGCPMGCNLIVQIENGEVVNVSGNSCKIGIDHAKKECTNPTRIVTTTFPVLNGIYPRVAVKTAEAIPKYKIEECMKALKDVAVTAPISRGDILFRNIVQTGINIVATQSVAKK</sequence>
<protein>
    <submittedName>
        <fullName evidence="1">NAD(FAD)-dependent dehydrogenase</fullName>
    </submittedName>
</protein>
<dbReference type="EMBL" id="PEDL01000009">
    <property type="protein sequence ID" value="PHV70569.1"/>
    <property type="molecule type" value="Genomic_DNA"/>
</dbReference>
<accession>A0AC61DBA4</accession>
<reference evidence="1" key="1">
    <citation type="submission" date="2017-10" db="EMBL/GenBank/DDBJ databases">
        <title>Genome sequence of cellulolytic Lachnospiraceae bacterium XHS1971 isolated from hotspring sediment.</title>
        <authorList>
            <person name="Vasudevan G."/>
            <person name="Joshi A.J."/>
            <person name="Hivarkar S."/>
            <person name="Lanjekar V.B."/>
            <person name="Dhakephalkar P.K."/>
            <person name="Dagar S."/>
        </authorList>
    </citation>
    <scope>NUCLEOTIDE SEQUENCE</scope>
    <source>
        <strain evidence="1">XHS1971</strain>
    </source>
</reference>
<evidence type="ECO:0000313" key="1">
    <source>
        <dbReference type="EMBL" id="PHV70569.1"/>
    </source>
</evidence>
<evidence type="ECO:0000313" key="2">
    <source>
        <dbReference type="Proteomes" id="UP000224460"/>
    </source>
</evidence>
<keyword evidence="2" id="KW-1185">Reference proteome</keyword>
<proteinExistence type="predicted"/>